<dbReference type="Pfam" id="PF02518">
    <property type="entry name" value="HATPase_c"/>
    <property type="match status" value="1"/>
</dbReference>
<evidence type="ECO:0000256" key="7">
    <source>
        <dbReference type="SAM" id="Phobius"/>
    </source>
</evidence>
<dbReference type="Pfam" id="PF00512">
    <property type="entry name" value="HisKA"/>
    <property type="match status" value="1"/>
</dbReference>
<name>A2SJS4_METPP</name>
<protein>
    <recommendedName>
        <fullName evidence="3">histidine kinase</fullName>
        <ecNumber evidence="3">2.7.13.3</ecNumber>
    </recommendedName>
</protein>
<feature type="transmembrane region" description="Helical" evidence="7">
    <location>
        <begin position="42"/>
        <end position="67"/>
    </location>
</feature>
<evidence type="ECO:0000256" key="5">
    <source>
        <dbReference type="ARBA" id="ARBA00022679"/>
    </source>
</evidence>
<keyword evidence="4" id="KW-0597">Phosphoprotein</keyword>
<dbReference type="PRINTS" id="PR00344">
    <property type="entry name" value="BCTRLSENSOR"/>
</dbReference>
<gene>
    <name evidence="9" type="ordered locus">Mpe_A2859</name>
</gene>
<feature type="domain" description="Histidine kinase" evidence="8">
    <location>
        <begin position="212"/>
        <end position="424"/>
    </location>
</feature>
<dbReference type="SMART" id="SM00387">
    <property type="entry name" value="HATPase_c"/>
    <property type="match status" value="1"/>
</dbReference>
<dbReference type="PANTHER" id="PTHR42878:SF15">
    <property type="entry name" value="BACTERIOPHYTOCHROME"/>
    <property type="match status" value="1"/>
</dbReference>
<evidence type="ECO:0000256" key="2">
    <source>
        <dbReference type="ARBA" id="ARBA00004429"/>
    </source>
</evidence>
<keyword evidence="6" id="KW-0418">Kinase</keyword>
<dbReference type="GO" id="GO:0000156">
    <property type="term" value="F:phosphorelay response regulator activity"/>
    <property type="evidence" value="ECO:0007669"/>
    <property type="project" value="TreeGrafter"/>
</dbReference>
<dbReference type="AlphaFoldDB" id="A2SJS4"/>
<keyword evidence="5" id="KW-0808">Transferase</keyword>
<organism evidence="9 10">
    <name type="scientific">Methylibium petroleiphilum (strain ATCC BAA-1232 / LMG 22953 / PM1)</name>
    <dbReference type="NCBI Taxonomy" id="420662"/>
    <lineage>
        <taxon>Bacteria</taxon>
        <taxon>Pseudomonadati</taxon>
        <taxon>Pseudomonadota</taxon>
        <taxon>Betaproteobacteria</taxon>
        <taxon>Burkholderiales</taxon>
        <taxon>Sphaerotilaceae</taxon>
        <taxon>Methylibium</taxon>
    </lineage>
</organism>
<comment type="subcellular location">
    <subcellularLocation>
        <location evidence="2">Cell inner membrane</location>
        <topology evidence="2">Multi-pass membrane protein</topology>
    </subcellularLocation>
</comment>
<dbReference type="InterPro" id="IPR036890">
    <property type="entry name" value="HATPase_C_sf"/>
</dbReference>
<dbReference type="GO" id="GO:0005886">
    <property type="term" value="C:plasma membrane"/>
    <property type="evidence" value="ECO:0007669"/>
    <property type="project" value="UniProtKB-SubCell"/>
</dbReference>
<dbReference type="STRING" id="420662.Mpe_A2859"/>
<dbReference type="Gene3D" id="3.30.565.10">
    <property type="entry name" value="Histidine kinase-like ATPase, C-terminal domain"/>
    <property type="match status" value="1"/>
</dbReference>
<dbReference type="InterPro" id="IPR050351">
    <property type="entry name" value="BphY/WalK/GraS-like"/>
</dbReference>
<accession>A2SJS4</accession>
<evidence type="ECO:0000313" key="10">
    <source>
        <dbReference type="Proteomes" id="UP000000366"/>
    </source>
</evidence>
<dbReference type="InterPro" id="IPR004358">
    <property type="entry name" value="Sig_transdc_His_kin-like_C"/>
</dbReference>
<evidence type="ECO:0000256" key="3">
    <source>
        <dbReference type="ARBA" id="ARBA00012438"/>
    </source>
</evidence>
<dbReference type="HOGENOM" id="CLU_000445_114_71_4"/>
<dbReference type="PROSITE" id="PS50109">
    <property type="entry name" value="HIS_KIN"/>
    <property type="match status" value="1"/>
</dbReference>
<sequence>MISIDNDLRRALSRIAEASGIGLGALLLPVDARAAFDAAEGLPWHAFGLLLVGALLALGVLLGLLAWQQRQRRDAAALRDERARVRRLLGLIEGPLWRTDAQHRLTALRATALPADHALHAGRDSQAFWQLFDETSMPGLRQALESEADFQAIEVGLAAPGGGPLQRWRLKACVCLDASGRFAGHEGSATLLTPPRPSPAGADEDAASFGTLVSHDLRAPIRVVEGFTKIVKEDYGRLLDRVGNDHLDRVLGAAARMNGMIDALLALSRLGALPLARQTVDLSQLASYVIDDLQRQAPERRVDVRIAPGLLVTGDPTLLRVVLENLLGNAWKYSAHRHVARIELGRVVEGEHSAFCVADNGAGFDMRFIDRLFGVFQRLHSSSDFAGTGVGLASVRRIVQRHGGEIWAEAEVDRGARFYFTLST</sequence>
<dbReference type="Proteomes" id="UP000000366">
    <property type="component" value="Chromosome"/>
</dbReference>
<dbReference type="InterPro" id="IPR036097">
    <property type="entry name" value="HisK_dim/P_sf"/>
</dbReference>
<feature type="transmembrane region" description="Helical" evidence="7">
    <location>
        <begin position="12"/>
        <end position="30"/>
    </location>
</feature>
<keyword evidence="7" id="KW-0472">Membrane</keyword>
<dbReference type="GO" id="GO:0000155">
    <property type="term" value="F:phosphorelay sensor kinase activity"/>
    <property type="evidence" value="ECO:0007669"/>
    <property type="project" value="InterPro"/>
</dbReference>
<dbReference type="SUPFAM" id="SSF47384">
    <property type="entry name" value="Homodimeric domain of signal transducing histidine kinase"/>
    <property type="match status" value="1"/>
</dbReference>
<reference evidence="9 10" key="1">
    <citation type="journal article" date="2007" name="J. Bacteriol.">
        <title>Whole-genome analysis of the methyl tert-butyl ether-degrading beta-proteobacterium Methylibium petroleiphilum PM1.</title>
        <authorList>
            <person name="Kane S.R."/>
            <person name="Chakicherla A.Y."/>
            <person name="Chain P.S.G."/>
            <person name="Schmidt R."/>
            <person name="Shin M.W."/>
            <person name="Legler T.C."/>
            <person name="Scow K.M."/>
            <person name="Larimer F.W."/>
            <person name="Lucas S.M."/>
            <person name="Richardson P.M."/>
            <person name="Hristova K.R."/>
        </authorList>
    </citation>
    <scope>NUCLEOTIDE SEQUENCE [LARGE SCALE GENOMIC DNA]</scope>
    <source>
        <strain evidence="10">ATCC BAA-1232 / LMG 22953 / PM1</strain>
    </source>
</reference>
<evidence type="ECO:0000313" key="9">
    <source>
        <dbReference type="EMBL" id="ABM95813.1"/>
    </source>
</evidence>
<evidence type="ECO:0000259" key="8">
    <source>
        <dbReference type="PROSITE" id="PS50109"/>
    </source>
</evidence>
<keyword evidence="10" id="KW-1185">Reference proteome</keyword>
<evidence type="ECO:0000256" key="1">
    <source>
        <dbReference type="ARBA" id="ARBA00000085"/>
    </source>
</evidence>
<dbReference type="EMBL" id="CP000555">
    <property type="protein sequence ID" value="ABM95813.1"/>
    <property type="molecule type" value="Genomic_DNA"/>
</dbReference>
<evidence type="ECO:0000256" key="6">
    <source>
        <dbReference type="ARBA" id="ARBA00022777"/>
    </source>
</evidence>
<dbReference type="eggNOG" id="COG4251">
    <property type="taxonomic scope" value="Bacteria"/>
</dbReference>
<dbReference type="GO" id="GO:0030295">
    <property type="term" value="F:protein kinase activator activity"/>
    <property type="evidence" value="ECO:0007669"/>
    <property type="project" value="TreeGrafter"/>
</dbReference>
<dbReference type="GO" id="GO:0007234">
    <property type="term" value="P:osmosensory signaling via phosphorelay pathway"/>
    <property type="evidence" value="ECO:0007669"/>
    <property type="project" value="TreeGrafter"/>
</dbReference>
<dbReference type="FunFam" id="3.30.565.10:FF:000006">
    <property type="entry name" value="Sensor histidine kinase WalK"/>
    <property type="match status" value="1"/>
</dbReference>
<dbReference type="InterPro" id="IPR005467">
    <property type="entry name" value="His_kinase_dom"/>
</dbReference>
<dbReference type="SMART" id="SM00388">
    <property type="entry name" value="HisKA"/>
    <property type="match status" value="1"/>
</dbReference>
<dbReference type="SUPFAM" id="SSF55874">
    <property type="entry name" value="ATPase domain of HSP90 chaperone/DNA topoisomerase II/histidine kinase"/>
    <property type="match status" value="1"/>
</dbReference>
<keyword evidence="7" id="KW-1133">Transmembrane helix</keyword>
<dbReference type="CDD" id="cd00082">
    <property type="entry name" value="HisKA"/>
    <property type="match status" value="1"/>
</dbReference>
<comment type="catalytic activity">
    <reaction evidence="1">
        <text>ATP + protein L-histidine = ADP + protein N-phospho-L-histidine.</text>
        <dbReference type="EC" id="2.7.13.3"/>
    </reaction>
</comment>
<dbReference type="InterPro" id="IPR003594">
    <property type="entry name" value="HATPase_dom"/>
</dbReference>
<dbReference type="PANTHER" id="PTHR42878">
    <property type="entry name" value="TWO-COMPONENT HISTIDINE KINASE"/>
    <property type="match status" value="1"/>
</dbReference>
<dbReference type="KEGG" id="mpt:Mpe_A2859"/>
<dbReference type="InterPro" id="IPR003661">
    <property type="entry name" value="HisK_dim/P_dom"/>
</dbReference>
<dbReference type="EC" id="2.7.13.3" evidence="3"/>
<keyword evidence="7" id="KW-0812">Transmembrane</keyword>
<evidence type="ECO:0000256" key="4">
    <source>
        <dbReference type="ARBA" id="ARBA00022553"/>
    </source>
</evidence>
<proteinExistence type="predicted"/>
<dbReference type="Gene3D" id="1.10.287.130">
    <property type="match status" value="1"/>
</dbReference>